<evidence type="ECO:0000256" key="10">
    <source>
        <dbReference type="SAM" id="Phobius"/>
    </source>
</evidence>
<keyword evidence="9 10" id="KW-0472">Membrane</keyword>
<dbReference type="PANTHER" id="PTHR12441">
    <property type="entry name" value="ATP SYNTHASE COUPLING FACTOR 6, MITOCHONDRIAL"/>
    <property type="match status" value="1"/>
</dbReference>
<organism evidence="11 12">
    <name type="scientific">Taenia crassiceps</name>
    <dbReference type="NCBI Taxonomy" id="6207"/>
    <lineage>
        <taxon>Eukaryota</taxon>
        <taxon>Metazoa</taxon>
        <taxon>Spiralia</taxon>
        <taxon>Lophotrochozoa</taxon>
        <taxon>Platyhelminthes</taxon>
        <taxon>Cestoda</taxon>
        <taxon>Eucestoda</taxon>
        <taxon>Cyclophyllidea</taxon>
        <taxon>Taeniidae</taxon>
        <taxon>Taenia</taxon>
    </lineage>
</organism>
<evidence type="ECO:0000256" key="4">
    <source>
        <dbReference type="ARBA" id="ARBA00022547"/>
    </source>
</evidence>
<keyword evidence="4" id="KW-0138">CF(0)</keyword>
<evidence type="ECO:0008006" key="13">
    <source>
        <dbReference type="Google" id="ProtNLM"/>
    </source>
</evidence>
<comment type="caution">
    <text evidence="11">The sequence shown here is derived from an EMBL/GenBank/DDBJ whole genome shotgun (WGS) entry which is preliminary data.</text>
</comment>
<dbReference type="InterPro" id="IPR008387">
    <property type="entry name" value="ATP_synth_f6_mt"/>
</dbReference>
<dbReference type="Gene3D" id="1.10.246.110">
    <property type="entry name" value="Mitochondrial ATP synthase-coupling factor 6"/>
    <property type="match status" value="1"/>
</dbReference>
<dbReference type="SUPFAM" id="SSF111357">
    <property type="entry name" value="Mitochondrial ATP synthase coupling factor 6"/>
    <property type="match status" value="1"/>
</dbReference>
<comment type="similarity">
    <text evidence="2">Belongs to the eukaryotic ATPase subunit F6 family.</text>
</comment>
<evidence type="ECO:0000256" key="2">
    <source>
        <dbReference type="ARBA" id="ARBA00007346"/>
    </source>
</evidence>
<name>A0ABR4Q904_9CEST</name>
<keyword evidence="7" id="KW-0406">Ion transport</keyword>
<dbReference type="Pfam" id="PF05511">
    <property type="entry name" value="ATP-synt_F6"/>
    <property type="match status" value="1"/>
</dbReference>
<keyword evidence="10" id="KW-0812">Transmembrane</keyword>
<sequence>MFAVYGIYLLLGLGSPLMIALSFCRLLTYRAFPIVRRATFANQSVADPIQRAFVEKLREYQGKSRTAEMGLVGASDAQIKSLKDSLEKLDNAFNAKGVDMTQFPVLQHKEPELVNPGSSIVVDYPPSEVLQNVEEVEHIDGNLANGPIVF</sequence>
<evidence type="ECO:0000256" key="5">
    <source>
        <dbReference type="ARBA" id="ARBA00022781"/>
    </source>
</evidence>
<dbReference type="PANTHER" id="PTHR12441:SF10">
    <property type="entry name" value="ATP SYNTHASE-COUPLING FACTOR 6, MITOCHONDRIAL"/>
    <property type="match status" value="1"/>
</dbReference>
<evidence type="ECO:0000256" key="1">
    <source>
        <dbReference type="ARBA" id="ARBA00004273"/>
    </source>
</evidence>
<evidence type="ECO:0000256" key="6">
    <source>
        <dbReference type="ARBA" id="ARBA00022792"/>
    </source>
</evidence>
<keyword evidence="5" id="KW-0375">Hydrogen ion transport</keyword>
<keyword evidence="6" id="KW-0999">Mitochondrion inner membrane</keyword>
<protein>
    <recommendedName>
        <fullName evidence="13">ATP synthase-coupling factor 6, mitochondrial</fullName>
    </recommendedName>
</protein>
<keyword evidence="12" id="KW-1185">Reference proteome</keyword>
<feature type="transmembrane region" description="Helical" evidence="10">
    <location>
        <begin position="6"/>
        <end position="27"/>
    </location>
</feature>
<accession>A0ABR4Q904</accession>
<keyword evidence="3" id="KW-0813">Transport</keyword>
<proteinExistence type="inferred from homology"/>
<evidence type="ECO:0000256" key="7">
    <source>
        <dbReference type="ARBA" id="ARBA00023065"/>
    </source>
</evidence>
<dbReference type="EMBL" id="JAKROA010000007">
    <property type="protein sequence ID" value="KAL5105954.1"/>
    <property type="molecule type" value="Genomic_DNA"/>
</dbReference>
<evidence type="ECO:0000256" key="8">
    <source>
        <dbReference type="ARBA" id="ARBA00023128"/>
    </source>
</evidence>
<comment type="subcellular location">
    <subcellularLocation>
        <location evidence="1">Mitochondrion inner membrane</location>
    </subcellularLocation>
</comment>
<keyword evidence="8" id="KW-0496">Mitochondrion</keyword>
<evidence type="ECO:0000256" key="9">
    <source>
        <dbReference type="ARBA" id="ARBA00023136"/>
    </source>
</evidence>
<evidence type="ECO:0000313" key="11">
    <source>
        <dbReference type="EMBL" id="KAL5105954.1"/>
    </source>
</evidence>
<evidence type="ECO:0000313" key="12">
    <source>
        <dbReference type="Proteomes" id="UP001651158"/>
    </source>
</evidence>
<evidence type="ECO:0000256" key="3">
    <source>
        <dbReference type="ARBA" id="ARBA00022448"/>
    </source>
</evidence>
<keyword evidence="10" id="KW-1133">Transmembrane helix</keyword>
<dbReference type="InterPro" id="IPR036204">
    <property type="entry name" value="ATP_synth_f6_sf_mt"/>
</dbReference>
<gene>
    <name evidence="11" type="ORF">TcWFU_009700</name>
</gene>
<reference evidence="11 12" key="1">
    <citation type="journal article" date="2022" name="Front. Cell. Infect. Microbiol.">
        <title>The Genomes of Two Strains of Taenia crassiceps the Animal Model for the Study of Human Cysticercosis.</title>
        <authorList>
            <person name="Bobes R.J."/>
            <person name="Estrada K."/>
            <person name="Rios-Valencia D.G."/>
            <person name="Calderon-Gallegos A."/>
            <person name="de la Torre P."/>
            <person name="Carrero J.C."/>
            <person name="Sanchez-Flores A."/>
            <person name="Laclette J.P."/>
        </authorList>
    </citation>
    <scope>NUCLEOTIDE SEQUENCE [LARGE SCALE GENOMIC DNA]</scope>
    <source>
        <strain evidence="11">WFUcys</strain>
    </source>
</reference>
<dbReference type="Proteomes" id="UP001651158">
    <property type="component" value="Unassembled WGS sequence"/>
</dbReference>